<dbReference type="PANTHER" id="PTHR13336:SF3">
    <property type="entry name" value="OCIA DOMAIN-CONTAINING PROTEIN 1"/>
    <property type="match status" value="1"/>
</dbReference>
<reference evidence="4" key="1">
    <citation type="submission" date="2025-08" db="UniProtKB">
        <authorList>
            <consortium name="RefSeq"/>
        </authorList>
    </citation>
    <scope>IDENTIFICATION</scope>
    <source>
        <tissue evidence="4">Silk gland</tissue>
    </source>
</reference>
<feature type="compositionally biased region" description="Pro residues" evidence="1">
    <location>
        <begin position="219"/>
        <end position="235"/>
    </location>
</feature>
<evidence type="ECO:0000256" key="1">
    <source>
        <dbReference type="SAM" id="MobiDB-lite"/>
    </source>
</evidence>
<feature type="compositionally biased region" description="Basic and acidic residues" evidence="1">
    <location>
        <begin position="195"/>
        <end position="214"/>
    </location>
</feature>
<sequence length="244" mass="26626">MNNSNAYGYQQSPTPPGPGEPNPFSPASPYKFSQDELKVLAECNQESFFQRCLPLGTVLGLGTFAAIQKGHLKPNPRFGPFPKVTLAVVVGYFLGKLSYQQACAEKLMALPGSYIGQILRDRKNGKIGGTSMPVQTPSMYGATTNDIYSDAGPGSSLDLDTNRPVFSEDTYRPDNEGPGPNLEEPIPARPSVSYDDLRRQNRGQYVKERQDPYRLDPNAAPPVTRPQPSPSPPPATNKYGDTME</sequence>
<keyword evidence="3" id="KW-1185">Reference proteome</keyword>
<dbReference type="GO" id="GO:0005768">
    <property type="term" value="C:endosome"/>
    <property type="evidence" value="ECO:0007669"/>
    <property type="project" value="TreeGrafter"/>
</dbReference>
<feature type="region of interest" description="Disordered" evidence="1">
    <location>
        <begin position="1"/>
        <end position="28"/>
    </location>
</feature>
<feature type="compositionally biased region" description="Polar residues" evidence="1">
    <location>
        <begin position="132"/>
        <end position="147"/>
    </location>
</feature>
<protein>
    <submittedName>
        <fullName evidence="4">OCIA domain-containing protein 1 isoform X4</fullName>
    </submittedName>
</protein>
<evidence type="ECO:0000313" key="4">
    <source>
        <dbReference type="RefSeq" id="XP_028026848.1"/>
    </source>
</evidence>
<dbReference type="CTD" id="37637"/>
<dbReference type="GeneID" id="114240485"/>
<gene>
    <name evidence="4" type="primary">LOC114240485</name>
</gene>
<organism evidence="3 4">
    <name type="scientific">Bombyx mandarina</name>
    <name type="common">Wild silk moth</name>
    <name type="synonym">Wild silkworm</name>
    <dbReference type="NCBI Taxonomy" id="7092"/>
    <lineage>
        <taxon>Eukaryota</taxon>
        <taxon>Metazoa</taxon>
        <taxon>Ecdysozoa</taxon>
        <taxon>Arthropoda</taxon>
        <taxon>Hexapoda</taxon>
        <taxon>Insecta</taxon>
        <taxon>Pterygota</taxon>
        <taxon>Neoptera</taxon>
        <taxon>Endopterygota</taxon>
        <taxon>Lepidoptera</taxon>
        <taxon>Glossata</taxon>
        <taxon>Ditrysia</taxon>
        <taxon>Bombycoidea</taxon>
        <taxon>Bombycidae</taxon>
        <taxon>Bombycinae</taxon>
        <taxon>Bombyx</taxon>
    </lineage>
</organism>
<name>A0A6J2JC05_BOMMA</name>
<proteinExistence type="predicted"/>
<dbReference type="Proteomes" id="UP000504629">
    <property type="component" value="Unplaced"/>
</dbReference>
<evidence type="ECO:0000259" key="2">
    <source>
        <dbReference type="Pfam" id="PF07051"/>
    </source>
</evidence>
<dbReference type="InterPro" id="IPR009764">
    <property type="entry name" value="OCIA_dom"/>
</dbReference>
<feature type="domain" description="OCIA" evidence="2">
    <location>
        <begin position="30"/>
        <end position="113"/>
    </location>
</feature>
<dbReference type="OrthoDB" id="6513616at2759"/>
<dbReference type="AlphaFoldDB" id="A0A6J2JC05"/>
<feature type="compositionally biased region" description="Pro residues" evidence="1">
    <location>
        <begin position="13"/>
        <end position="26"/>
    </location>
</feature>
<feature type="compositionally biased region" description="Polar residues" evidence="1">
    <location>
        <begin position="1"/>
        <end position="11"/>
    </location>
</feature>
<dbReference type="PANTHER" id="PTHR13336">
    <property type="entry name" value="OVARIAN CARCINOMA IMMUNOREACTIVE ANTIGEN"/>
    <property type="match status" value="1"/>
</dbReference>
<accession>A0A6J2JC05</accession>
<evidence type="ECO:0000313" key="3">
    <source>
        <dbReference type="Proteomes" id="UP000504629"/>
    </source>
</evidence>
<dbReference type="InterPro" id="IPR040187">
    <property type="entry name" value="OCAD1/2"/>
</dbReference>
<feature type="region of interest" description="Disordered" evidence="1">
    <location>
        <begin position="125"/>
        <end position="244"/>
    </location>
</feature>
<dbReference type="Pfam" id="PF07051">
    <property type="entry name" value="OCIA"/>
    <property type="match status" value="1"/>
</dbReference>
<dbReference type="RefSeq" id="XP_028026848.1">
    <property type="nucleotide sequence ID" value="XM_028171047.1"/>
</dbReference>